<evidence type="ECO:0000313" key="3">
    <source>
        <dbReference type="Proteomes" id="UP000673375"/>
    </source>
</evidence>
<sequence>MSENKIEKMMNQLTVAYSDEGVKRVSELQDIVFEAAKDLEKSQNTKLVASKFCNTLPQYYLSYKDQFPKALITLYYQLKQDAEIYKGTATSAIMFPLWFG</sequence>
<dbReference type="Proteomes" id="UP000673375">
    <property type="component" value="Unassembled WGS sequence"/>
</dbReference>
<comment type="caution">
    <text evidence="2">The sequence shown here is derived from an EMBL/GenBank/DDBJ whole genome shotgun (WGS) entry which is preliminary data.</text>
</comment>
<dbReference type="RefSeq" id="WP_209555972.1">
    <property type="nucleotide sequence ID" value="NZ_JAEDXU010000001.1"/>
</dbReference>
<dbReference type="InterPro" id="IPR023130">
    <property type="entry name" value="Ta0600-like_sf"/>
</dbReference>
<keyword evidence="3" id="KW-1185">Reference proteome</keyword>
<protein>
    <submittedName>
        <fullName evidence="2">Bacteriocin immunity protein</fullName>
    </submittedName>
</protein>
<dbReference type="InterPro" id="IPR015046">
    <property type="entry name" value="LciA_Immunity-like"/>
</dbReference>
<dbReference type="Gene3D" id="1.20.1440.50">
    <property type="entry name" value="Ta0600-like"/>
    <property type="match status" value="1"/>
</dbReference>
<proteinExistence type="predicted"/>
<gene>
    <name evidence="2" type="ORF">I6N96_02790</name>
</gene>
<evidence type="ECO:0000313" key="2">
    <source>
        <dbReference type="EMBL" id="MBP1045191.1"/>
    </source>
</evidence>
<evidence type="ECO:0000256" key="1">
    <source>
        <dbReference type="ARBA" id="ARBA00023025"/>
    </source>
</evidence>
<dbReference type="EMBL" id="JAEDXU010000001">
    <property type="protein sequence ID" value="MBP1045191.1"/>
    <property type="molecule type" value="Genomic_DNA"/>
</dbReference>
<dbReference type="SUPFAM" id="SSF109797">
    <property type="entry name" value="Bacteriocin immunity protein-like"/>
    <property type="match status" value="1"/>
</dbReference>
<name>A0ABS4CGB4_9ENTE</name>
<organism evidence="2 3">
    <name type="scientific">Enterococcus larvae</name>
    <dbReference type="NCBI Taxonomy" id="2794352"/>
    <lineage>
        <taxon>Bacteria</taxon>
        <taxon>Bacillati</taxon>
        <taxon>Bacillota</taxon>
        <taxon>Bacilli</taxon>
        <taxon>Lactobacillales</taxon>
        <taxon>Enterococcaceae</taxon>
        <taxon>Enterococcus</taxon>
    </lineage>
</organism>
<accession>A0ABS4CGB4</accession>
<reference evidence="2 3" key="1">
    <citation type="submission" date="2020-12" db="EMBL/GenBank/DDBJ databases">
        <title>Vagococcus allomyrinae sp. nov. and Enterococcus lavae sp. nov., isolated from the larvae of Allomyrina dichotoma.</title>
        <authorList>
            <person name="Lee S.D."/>
        </authorList>
    </citation>
    <scope>NUCLEOTIDE SEQUENCE [LARGE SCALE GENOMIC DNA]</scope>
    <source>
        <strain evidence="2 3">BWM-S5</strain>
    </source>
</reference>
<dbReference type="Pfam" id="PF08951">
    <property type="entry name" value="EntA_Immun"/>
    <property type="match status" value="1"/>
</dbReference>
<keyword evidence="1" id="KW-0079">Bacteriocin immunity</keyword>